<feature type="compositionally biased region" description="Basic and acidic residues" evidence="1">
    <location>
        <begin position="46"/>
        <end position="55"/>
    </location>
</feature>
<accession>A0A833WLQ5</accession>
<sequence>MGCCSSKPTPGKEYAATTPEVAPFLPFAVSARTVIDNAVEGMCMDRGDEVNKVNEEEPQPEDDESASIKLPLAKAEAELDEVLVRSPESAMAVQSPPSPPPRKTFQSADDIPISSTYHRVHSAEVAEQEKKWQEEQRLEAERREREVQEYKAATQIA</sequence>
<evidence type="ECO:0000256" key="1">
    <source>
        <dbReference type="SAM" id="MobiDB-lite"/>
    </source>
</evidence>
<proteinExistence type="predicted"/>
<organism evidence="2 4">
    <name type="scientific">Phytophthora infestans</name>
    <name type="common">Potato late blight agent</name>
    <name type="synonym">Botrytis infestans</name>
    <dbReference type="NCBI Taxonomy" id="4787"/>
    <lineage>
        <taxon>Eukaryota</taxon>
        <taxon>Sar</taxon>
        <taxon>Stramenopiles</taxon>
        <taxon>Oomycota</taxon>
        <taxon>Peronosporomycetes</taxon>
        <taxon>Peronosporales</taxon>
        <taxon>Peronosporaceae</taxon>
        <taxon>Phytophthora</taxon>
    </lineage>
</organism>
<comment type="caution">
    <text evidence="2">The sequence shown here is derived from an EMBL/GenBank/DDBJ whole genome shotgun (WGS) entry which is preliminary data.</text>
</comment>
<feature type="region of interest" description="Disordered" evidence="1">
    <location>
        <begin position="46"/>
        <end position="66"/>
    </location>
</feature>
<dbReference type="Proteomes" id="UP000704712">
    <property type="component" value="Unassembled WGS sequence"/>
</dbReference>
<feature type="region of interest" description="Disordered" evidence="1">
    <location>
        <begin position="86"/>
        <end position="157"/>
    </location>
</feature>
<reference evidence="2" key="1">
    <citation type="submission" date="2020-04" db="EMBL/GenBank/DDBJ databases">
        <title>Hybrid Assembly of Korean Phytophthora infestans isolates.</title>
        <authorList>
            <person name="Prokchorchik M."/>
            <person name="Lee Y."/>
            <person name="Seo J."/>
            <person name="Cho J.-H."/>
            <person name="Park Y.-E."/>
            <person name="Jang D.-C."/>
            <person name="Im J.-S."/>
            <person name="Choi J.-G."/>
            <person name="Park H.-J."/>
            <person name="Lee G.-B."/>
            <person name="Lee Y.-G."/>
            <person name="Hong S.-Y."/>
            <person name="Cho K."/>
            <person name="Sohn K.H."/>
        </authorList>
    </citation>
    <scope>NUCLEOTIDE SEQUENCE</scope>
    <source>
        <strain evidence="2">KR_1_A1</strain>
        <strain evidence="3">KR_2_A2</strain>
    </source>
</reference>
<evidence type="ECO:0000313" key="2">
    <source>
        <dbReference type="EMBL" id="KAF4031191.1"/>
    </source>
</evidence>
<evidence type="ECO:0000313" key="3">
    <source>
        <dbReference type="EMBL" id="KAF4139751.1"/>
    </source>
</evidence>
<dbReference type="Proteomes" id="UP000602510">
    <property type="component" value="Unassembled WGS sequence"/>
</dbReference>
<dbReference type="AlphaFoldDB" id="A0A833WLQ5"/>
<dbReference type="EMBL" id="WSZM01000603">
    <property type="protein sequence ID" value="KAF4031191.1"/>
    <property type="molecule type" value="Genomic_DNA"/>
</dbReference>
<protein>
    <submittedName>
        <fullName evidence="2">Uncharacterized protein</fullName>
    </submittedName>
</protein>
<name>A0A833WLQ5_PHYIN</name>
<gene>
    <name evidence="2" type="ORF">GN244_ATG17067</name>
    <name evidence="3" type="ORF">GN958_ATG10992</name>
</gene>
<feature type="compositionally biased region" description="Acidic residues" evidence="1">
    <location>
        <begin position="56"/>
        <end position="65"/>
    </location>
</feature>
<dbReference type="EMBL" id="JAACNO010001546">
    <property type="protein sequence ID" value="KAF4139751.1"/>
    <property type="molecule type" value="Genomic_DNA"/>
</dbReference>
<feature type="compositionally biased region" description="Basic and acidic residues" evidence="1">
    <location>
        <begin position="121"/>
        <end position="149"/>
    </location>
</feature>
<evidence type="ECO:0000313" key="4">
    <source>
        <dbReference type="Proteomes" id="UP000602510"/>
    </source>
</evidence>
<keyword evidence="4" id="KW-1185">Reference proteome</keyword>